<gene>
    <name evidence="2" type="ORF">GCM10022247_72430</name>
</gene>
<name>A0ABP7U546_9PSEU</name>
<feature type="signal peptide" evidence="1">
    <location>
        <begin position="1"/>
        <end position="28"/>
    </location>
</feature>
<keyword evidence="1" id="KW-0732">Signal</keyword>
<protein>
    <submittedName>
        <fullName evidence="2">Uncharacterized protein</fullName>
    </submittedName>
</protein>
<comment type="caution">
    <text evidence="2">The sequence shown here is derived from an EMBL/GenBank/DDBJ whole genome shotgun (WGS) entry which is preliminary data.</text>
</comment>
<evidence type="ECO:0000313" key="3">
    <source>
        <dbReference type="Proteomes" id="UP001501747"/>
    </source>
</evidence>
<sequence length="127" mass="13923">MRSTRGKVGTVALLTLSTMFLSALPAMASSVTETVADGLDRAYASNLYSPQNGYEAVIKLCDEEPDGDTVYGEFRTHNGTLYTLTDVAWGDCAWGYPKGEGNQIYAFRIREDGDPWSAWKSISKAPR</sequence>
<evidence type="ECO:0000313" key="2">
    <source>
        <dbReference type="EMBL" id="GAA4036231.1"/>
    </source>
</evidence>
<dbReference type="RefSeq" id="WP_344885743.1">
    <property type="nucleotide sequence ID" value="NZ_BAABAL010000027.1"/>
</dbReference>
<evidence type="ECO:0000256" key="1">
    <source>
        <dbReference type="SAM" id="SignalP"/>
    </source>
</evidence>
<feature type="chain" id="PRO_5046420218" evidence="1">
    <location>
        <begin position="29"/>
        <end position="127"/>
    </location>
</feature>
<reference evidence="3" key="1">
    <citation type="journal article" date="2019" name="Int. J. Syst. Evol. Microbiol.">
        <title>The Global Catalogue of Microorganisms (GCM) 10K type strain sequencing project: providing services to taxonomists for standard genome sequencing and annotation.</title>
        <authorList>
            <consortium name="The Broad Institute Genomics Platform"/>
            <consortium name="The Broad Institute Genome Sequencing Center for Infectious Disease"/>
            <person name="Wu L."/>
            <person name="Ma J."/>
        </authorList>
    </citation>
    <scope>NUCLEOTIDE SEQUENCE [LARGE SCALE GENOMIC DNA]</scope>
    <source>
        <strain evidence="3">JCM 17342</strain>
    </source>
</reference>
<dbReference type="Proteomes" id="UP001501747">
    <property type="component" value="Unassembled WGS sequence"/>
</dbReference>
<organism evidence="2 3">
    <name type="scientific">Allokutzneria multivorans</name>
    <dbReference type="NCBI Taxonomy" id="1142134"/>
    <lineage>
        <taxon>Bacteria</taxon>
        <taxon>Bacillati</taxon>
        <taxon>Actinomycetota</taxon>
        <taxon>Actinomycetes</taxon>
        <taxon>Pseudonocardiales</taxon>
        <taxon>Pseudonocardiaceae</taxon>
        <taxon>Allokutzneria</taxon>
    </lineage>
</organism>
<keyword evidence="3" id="KW-1185">Reference proteome</keyword>
<dbReference type="EMBL" id="BAABAL010000027">
    <property type="protein sequence ID" value="GAA4036231.1"/>
    <property type="molecule type" value="Genomic_DNA"/>
</dbReference>
<accession>A0ABP7U546</accession>
<proteinExistence type="predicted"/>